<comment type="caution">
    <text evidence="1">The sequence shown here is derived from an EMBL/GenBank/DDBJ whole genome shotgun (WGS) entry which is preliminary data.</text>
</comment>
<protein>
    <submittedName>
        <fullName evidence="1">Uncharacterized protein</fullName>
    </submittedName>
</protein>
<organism evidence="1 2">
    <name type="scientific">Mytilus galloprovincialis</name>
    <name type="common">Mediterranean mussel</name>
    <dbReference type="NCBI Taxonomy" id="29158"/>
    <lineage>
        <taxon>Eukaryota</taxon>
        <taxon>Metazoa</taxon>
        <taxon>Spiralia</taxon>
        <taxon>Lophotrochozoa</taxon>
        <taxon>Mollusca</taxon>
        <taxon>Bivalvia</taxon>
        <taxon>Autobranchia</taxon>
        <taxon>Pteriomorphia</taxon>
        <taxon>Mytilida</taxon>
        <taxon>Mytiloidea</taxon>
        <taxon>Mytilidae</taxon>
        <taxon>Mytilinae</taxon>
        <taxon>Mytilus</taxon>
    </lineage>
</organism>
<name>A0A3L5TW88_MYTGA</name>
<dbReference type="EMBL" id="KV581435">
    <property type="protein sequence ID" value="OPL33816.1"/>
    <property type="molecule type" value="Genomic_DNA"/>
</dbReference>
<proteinExistence type="predicted"/>
<accession>A0A3L5TW88</accession>
<gene>
    <name evidence="1" type="ORF">AM593_07297</name>
</gene>
<keyword evidence="2" id="KW-1185">Reference proteome</keyword>
<dbReference type="Proteomes" id="UP000266721">
    <property type="component" value="Unassembled WGS sequence"/>
</dbReference>
<reference evidence="1 2" key="1">
    <citation type="journal article" date="2016" name="PLoS ONE">
        <title>A First Insight into the Genome of the Filter-Feeder Mussel Mytilus galloprovincialis.</title>
        <authorList>
            <person name="Murgarella M."/>
            <person name="Puiu D."/>
            <person name="Novoa B."/>
            <person name="Figueras A."/>
            <person name="Posada D."/>
            <person name="Canchaya C."/>
        </authorList>
    </citation>
    <scope>NUCLEOTIDE SEQUENCE [LARGE SCALE GENOMIC DNA]</scope>
    <source>
        <tissue evidence="1">Muscle</tissue>
    </source>
</reference>
<sequence length="99" mass="11548">MDLTSYTTPVIQLTNDVNNAGENMMDESSHEYLRMTDDCHSYNALNNNRAYVSMYNELNDSNRYTDAFTPNGNDRQNMHFEMEIETARHSVGDYYETVE</sequence>
<dbReference type="AlphaFoldDB" id="A0A3L5TW88"/>
<evidence type="ECO:0000313" key="2">
    <source>
        <dbReference type="Proteomes" id="UP000266721"/>
    </source>
</evidence>
<evidence type="ECO:0000313" key="1">
    <source>
        <dbReference type="EMBL" id="OPL33816.1"/>
    </source>
</evidence>
<feature type="non-terminal residue" evidence="1">
    <location>
        <position position="1"/>
    </location>
</feature>